<keyword evidence="3" id="KW-1185">Reference proteome</keyword>
<organism evidence="2 3">
    <name type="scientific">Gossypium davidsonii</name>
    <name type="common">Davidson's cotton</name>
    <name type="synonym">Gossypium klotzschianum subsp. davidsonii</name>
    <dbReference type="NCBI Taxonomy" id="34287"/>
    <lineage>
        <taxon>Eukaryota</taxon>
        <taxon>Viridiplantae</taxon>
        <taxon>Streptophyta</taxon>
        <taxon>Embryophyta</taxon>
        <taxon>Tracheophyta</taxon>
        <taxon>Spermatophyta</taxon>
        <taxon>Magnoliopsida</taxon>
        <taxon>eudicotyledons</taxon>
        <taxon>Gunneridae</taxon>
        <taxon>Pentapetalae</taxon>
        <taxon>rosids</taxon>
        <taxon>malvids</taxon>
        <taxon>Malvales</taxon>
        <taxon>Malvaceae</taxon>
        <taxon>Malvoideae</taxon>
        <taxon>Gossypium</taxon>
    </lineage>
</organism>
<protein>
    <submittedName>
        <fullName evidence="2">Uncharacterized protein</fullName>
    </submittedName>
</protein>
<dbReference type="AlphaFoldDB" id="A0A7J8TJ04"/>
<feature type="compositionally biased region" description="Acidic residues" evidence="1">
    <location>
        <begin position="116"/>
        <end position="141"/>
    </location>
</feature>
<gene>
    <name evidence="2" type="ORF">Godav_024489</name>
</gene>
<dbReference type="Proteomes" id="UP000593561">
    <property type="component" value="Unassembled WGS sequence"/>
</dbReference>
<reference evidence="2 3" key="1">
    <citation type="journal article" date="2019" name="Genome Biol. Evol.">
        <title>Insights into the evolution of the New World diploid cottons (Gossypium, subgenus Houzingenia) based on genome sequencing.</title>
        <authorList>
            <person name="Grover C.E."/>
            <person name="Arick M.A. 2nd"/>
            <person name="Thrash A."/>
            <person name="Conover J.L."/>
            <person name="Sanders W.S."/>
            <person name="Peterson D.G."/>
            <person name="Frelichowski J.E."/>
            <person name="Scheffler J.A."/>
            <person name="Scheffler B.E."/>
            <person name="Wendel J.F."/>
        </authorList>
    </citation>
    <scope>NUCLEOTIDE SEQUENCE [LARGE SCALE GENOMIC DNA]</scope>
    <source>
        <strain evidence="2">27</strain>
        <tissue evidence="2">Leaf</tissue>
    </source>
</reference>
<evidence type="ECO:0000313" key="2">
    <source>
        <dbReference type="EMBL" id="MBA0638103.1"/>
    </source>
</evidence>
<feature type="region of interest" description="Disordered" evidence="1">
    <location>
        <begin position="113"/>
        <end position="147"/>
    </location>
</feature>
<proteinExistence type="predicted"/>
<dbReference type="EMBL" id="JABFAC010249946">
    <property type="protein sequence ID" value="MBA0638103.1"/>
    <property type="molecule type" value="Genomic_DNA"/>
</dbReference>
<comment type="caution">
    <text evidence="2">The sequence shown here is derived from an EMBL/GenBank/DDBJ whole genome shotgun (WGS) entry which is preliminary data.</text>
</comment>
<evidence type="ECO:0000313" key="3">
    <source>
        <dbReference type="Proteomes" id="UP000593561"/>
    </source>
</evidence>
<evidence type="ECO:0000256" key="1">
    <source>
        <dbReference type="SAM" id="MobiDB-lite"/>
    </source>
</evidence>
<accession>A0A7J8TJ04</accession>
<sequence>MKTTMLHSGTEQYRRQLPSEPRSREVLSLNYWTFIYIGMWFDPTMSACDDIWDLDFHMEGIIDYLTKKHGEWTRQDNSEMQDIGDIRNRMVEQNGWPTLMPLLDMFERFLLLGEEGANDDDDDEDEEKDKEEEEDEEEEETPVMAPD</sequence>
<name>A0A7J8TJ04_GOSDV</name>